<dbReference type="Gene3D" id="3.40.50.1100">
    <property type="match status" value="2"/>
</dbReference>
<dbReference type="PATRIC" id="fig|1489064.4.peg.276"/>
<comment type="cofactor">
    <cofactor evidence="1">
        <name>pyridoxal 5'-phosphate</name>
        <dbReference type="ChEBI" id="CHEBI:597326"/>
    </cofactor>
</comment>
<protein>
    <recommendedName>
        <fullName evidence="6">Tryptophan synthase beta chain-like PALP domain-containing protein</fullName>
    </recommendedName>
</protein>
<evidence type="ECO:0000313" key="7">
    <source>
        <dbReference type="EMBL" id="KLN59640.1"/>
    </source>
</evidence>
<dbReference type="EMBL" id="LAQL01000012">
    <property type="protein sequence ID" value="KLN59640.1"/>
    <property type="molecule type" value="Genomic_DNA"/>
</dbReference>
<dbReference type="RefSeq" id="WP_047765320.1">
    <property type="nucleotide sequence ID" value="NZ_LAQL01000012.1"/>
</dbReference>
<dbReference type="AlphaFoldDB" id="A0A0H2MSL0"/>
<dbReference type="Pfam" id="PF00291">
    <property type="entry name" value="PALP"/>
    <property type="match status" value="1"/>
</dbReference>
<dbReference type="PANTHER" id="PTHR43780">
    <property type="entry name" value="1-AMINOCYCLOPROPANE-1-CARBOXYLATE DEAMINASE-RELATED"/>
    <property type="match status" value="1"/>
</dbReference>
<feature type="modified residue" description="N6-(pyridoxal phosphate)lysine" evidence="5">
    <location>
        <position position="49"/>
    </location>
</feature>
<feature type="domain" description="Tryptophan synthase beta chain-like PALP" evidence="6">
    <location>
        <begin position="11"/>
        <end position="319"/>
    </location>
</feature>
<evidence type="ECO:0000313" key="8">
    <source>
        <dbReference type="Proteomes" id="UP000035444"/>
    </source>
</evidence>
<dbReference type="SUPFAM" id="SSF53686">
    <property type="entry name" value="Tryptophan synthase beta subunit-like PLP-dependent enzymes"/>
    <property type="match status" value="1"/>
</dbReference>
<evidence type="ECO:0000256" key="1">
    <source>
        <dbReference type="ARBA" id="ARBA00001933"/>
    </source>
</evidence>
<dbReference type="NCBIfam" id="TIGR01275">
    <property type="entry name" value="ACC_deam_rel"/>
    <property type="match status" value="1"/>
</dbReference>
<dbReference type="STRING" id="1489064.WH96_16465"/>
<proteinExistence type="inferred from homology"/>
<dbReference type="InterPro" id="IPR005966">
    <property type="entry name" value="D-Cys_desShydrase"/>
</dbReference>
<dbReference type="GO" id="GO:0019148">
    <property type="term" value="F:D-cysteine desulfhydrase activity"/>
    <property type="evidence" value="ECO:0007669"/>
    <property type="project" value="TreeGrafter"/>
</dbReference>
<comment type="similarity">
    <text evidence="2">Belongs to the ACC deaminase/D-cysteine desulfhydrase family.</text>
</comment>
<dbReference type="PANTHER" id="PTHR43780:SF2">
    <property type="entry name" value="1-AMINOCYCLOPROPANE-1-CARBOXYLATE DEAMINASE-RELATED"/>
    <property type="match status" value="1"/>
</dbReference>
<accession>A0A0H2MSL0</accession>
<sequence length="332" mass="35336">MLTEFNSSVPLAFTPTPLHLLSKLSKHLGGPEIFIKRDDCTGLAGGGNKTRKLEFLIADALDKEATCVITAGGLQSNHVRQTAAAAARYGLKCHLVLVRNVDWQDPAYQTSGNLVLDKLLGAEITIHPGGSDRDQIMDDLASDLTKAGERPYVIPVGGSNAVGALGYASALMEIQEQCRELSISPKALYHATSSGGTQAGLIAGMITLKRPFPILGVEVDGDPAPVTDAIKSIVPETLERLGRFESWDPEQDLQVITGYGGSNYGIPSDAGNEAIELLARNEGILLDPVYSGKAFAGLVDHIRQGRFTENDTVIFLHTGGAQALGAYPSLFR</sequence>
<dbReference type="InterPro" id="IPR036052">
    <property type="entry name" value="TrpB-like_PALP_sf"/>
</dbReference>
<dbReference type="InterPro" id="IPR001926">
    <property type="entry name" value="TrpB-like_PALP"/>
</dbReference>
<keyword evidence="3 5" id="KW-0663">Pyridoxal phosphate</keyword>
<dbReference type="InterPro" id="IPR027278">
    <property type="entry name" value="ACCD_DCysDesulf"/>
</dbReference>
<dbReference type="Proteomes" id="UP000035444">
    <property type="component" value="Unassembled WGS sequence"/>
</dbReference>
<evidence type="ECO:0000256" key="3">
    <source>
        <dbReference type="ARBA" id="ARBA00022898"/>
    </source>
</evidence>
<dbReference type="PIRSF" id="PIRSF006278">
    <property type="entry name" value="ACCD_DCysDesulf"/>
    <property type="match status" value="1"/>
</dbReference>
<organism evidence="7 8">
    <name type="scientific">Kiloniella spongiae</name>
    <dbReference type="NCBI Taxonomy" id="1489064"/>
    <lineage>
        <taxon>Bacteria</taxon>
        <taxon>Pseudomonadati</taxon>
        <taxon>Pseudomonadota</taxon>
        <taxon>Alphaproteobacteria</taxon>
        <taxon>Rhodospirillales</taxon>
        <taxon>Kiloniellaceae</taxon>
        <taxon>Kiloniella</taxon>
    </lineage>
</organism>
<feature type="active site" description="Nucleophile" evidence="4">
    <location>
        <position position="76"/>
    </location>
</feature>
<evidence type="ECO:0000256" key="4">
    <source>
        <dbReference type="PIRSR" id="PIRSR006278-1"/>
    </source>
</evidence>
<dbReference type="OrthoDB" id="9801249at2"/>
<reference evidence="7 8" key="1">
    <citation type="submission" date="2015-03" db="EMBL/GenBank/DDBJ databases">
        <title>Genome Sequence of Kiloniella spongiae MEBiC09566, isolated from a marine sponge.</title>
        <authorList>
            <person name="Shao Z."/>
            <person name="Wang L."/>
            <person name="Li X."/>
        </authorList>
    </citation>
    <scope>NUCLEOTIDE SEQUENCE [LARGE SCALE GENOMIC DNA]</scope>
    <source>
        <strain evidence="7 8">MEBiC09566</strain>
    </source>
</reference>
<evidence type="ECO:0000256" key="5">
    <source>
        <dbReference type="PIRSR" id="PIRSR006278-2"/>
    </source>
</evidence>
<gene>
    <name evidence="7" type="ORF">WH96_16465</name>
</gene>
<name>A0A0H2MSL0_9PROT</name>
<evidence type="ECO:0000256" key="2">
    <source>
        <dbReference type="ARBA" id="ARBA00008639"/>
    </source>
</evidence>
<keyword evidence="8" id="KW-1185">Reference proteome</keyword>
<comment type="caution">
    <text evidence="7">The sequence shown here is derived from an EMBL/GenBank/DDBJ whole genome shotgun (WGS) entry which is preliminary data.</text>
</comment>
<evidence type="ECO:0000259" key="6">
    <source>
        <dbReference type="Pfam" id="PF00291"/>
    </source>
</evidence>